<dbReference type="OrthoDB" id="361972at2"/>
<dbReference type="HOGENOM" id="CLU_1320395_0_0_12"/>
<dbReference type="GeneID" id="301090291"/>
<proteinExistence type="predicted"/>
<dbReference type="AlphaFoldDB" id="S6A4A4"/>
<dbReference type="Proteomes" id="UP000015620">
    <property type="component" value="Chromosome"/>
</dbReference>
<dbReference type="PATRIC" id="fig|1291379.3.peg.1767"/>
<name>S6A4A4_9SPIR</name>
<evidence type="ECO:0000313" key="3">
    <source>
        <dbReference type="Proteomes" id="UP000015620"/>
    </source>
</evidence>
<dbReference type="KEGG" id="tped:TPE_1792"/>
<dbReference type="EMBL" id="CP004120">
    <property type="protein sequence ID" value="AGT44266.1"/>
    <property type="molecule type" value="Genomic_DNA"/>
</dbReference>
<feature type="coiled-coil region" evidence="1">
    <location>
        <begin position="12"/>
        <end position="39"/>
    </location>
</feature>
<keyword evidence="3" id="KW-1185">Reference proteome</keyword>
<accession>S6A4A4</accession>
<gene>
    <name evidence="2" type="ORF">TPE_1792</name>
</gene>
<dbReference type="STRING" id="1291379.TPE_1792"/>
<organism evidence="2 3">
    <name type="scientific">Treponema pedis str. T A4</name>
    <dbReference type="NCBI Taxonomy" id="1291379"/>
    <lineage>
        <taxon>Bacteria</taxon>
        <taxon>Pseudomonadati</taxon>
        <taxon>Spirochaetota</taxon>
        <taxon>Spirochaetia</taxon>
        <taxon>Spirochaetales</taxon>
        <taxon>Treponemataceae</taxon>
        <taxon>Treponema</taxon>
    </lineage>
</organism>
<evidence type="ECO:0000313" key="2">
    <source>
        <dbReference type="EMBL" id="AGT44266.1"/>
    </source>
</evidence>
<reference evidence="2 3" key="1">
    <citation type="journal article" date="2013" name="PLoS ONE">
        <title>Genome-Wide Relatedness of Treponema pedis, from Gingiva and Necrotic Skin Lesions of Pigs, with the Human Oral Pathogen Treponema denticola.</title>
        <authorList>
            <person name="Svartstrom O."/>
            <person name="Mushtaq M."/>
            <person name="Pringle M."/>
            <person name="Segerman B."/>
        </authorList>
    </citation>
    <scope>NUCLEOTIDE SEQUENCE [LARGE SCALE GENOMIC DNA]</scope>
    <source>
        <strain evidence="2">T A4</strain>
    </source>
</reference>
<sequence>MEELRSTEILDKEIKEDARKKAERILKNADAEAQNILNAVPLRIKNIKKEKTSFYAKKAELYKIDAEAAVPLEKLRKKISYIDTEIQKALENYFEKIGEEARLKIILSFVNNFKNFIKDFPVKVKFSNYSKEKIQSLIEENFKDFKVKEYQELSPAEAELTGLKDGIFIEDCNNTFVCKASIDEAKSRLLNEKRAELKEALFGGERIER</sequence>
<dbReference type="RefSeq" id="WP_020965564.1">
    <property type="nucleotide sequence ID" value="NC_022097.1"/>
</dbReference>
<dbReference type="SUPFAM" id="SSF160527">
    <property type="entry name" value="V-type ATPase subunit E-like"/>
    <property type="match status" value="1"/>
</dbReference>
<protein>
    <recommendedName>
        <fullName evidence="4">V-type ATP synthase subunit E</fullName>
    </recommendedName>
</protein>
<keyword evidence="1" id="KW-0175">Coiled coil</keyword>
<evidence type="ECO:0000256" key="1">
    <source>
        <dbReference type="SAM" id="Coils"/>
    </source>
</evidence>
<evidence type="ECO:0008006" key="4">
    <source>
        <dbReference type="Google" id="ProtNLM"/>
    </source>
</evidence>